<dbReference type="HAMAP" id="MF_00719">
    <property type="entry name" value="CobS"/>
    <property type="match status" value="1"/>
</dbReference>
<dbReference type="Pfam" id="PF02654">
    <property type="entry name" value="CobS"/>
    <property type="match status" value="1"/>
</dbReference>
<feature type="transmembrane region" description="Helical" evidence="19">
    <location>
        <begin position="180"/>
        <end position="202"/>
    </location>
</feature>
<evidence type="ECO:0000256" key="18">
    <source>
        <dbReference type="ARBA" id="ARBA00049504"/>
    </source>
</evidence>
<feature type="transmembrane region" description="Helical" evidence="19">
    <location>
        <begin position="241"/>
        <end position="263"/>
    </location>
</feature>
<feature type="transmembrane region" description="Helical" evidence="19">
    <location>
        <begin position="59"/>
        <end position="77"/>
    </location>
</feature>
<sequence length="264" mass="29718">MDDMFAALTFFTRLPWWRIHRVPADSFKRLVAYWPLTGWITGGVMAGVFWLIATADLPFIFGLICALAARLLLTGALHEDGLADFIDGFGGGRTRERTLAIMKDSHIGTYGVLSLIVYVALWLCTATILADYMEGYLFFILLLGDIWAKWCASQVINLLPYVRREDECKIRAVYDPMSTASLTAGLLFAFVPLMAGSAWLFWEGFEFLIGGLWVAAATSVVTMLLLVWYMRHRLGGYTGDCCGATFLLCELSFLFMLNIVWMFF</sequence>
<evidence type="ECO:0000256" key="19">
    <source>
        <dbReference type="HAMAP-Rule" id="MF_00719"/>
    </source>
</evidence>
<keyword evidence="12 19" id="KW-1133">Transmembrane helix</keyword>
<evidence type="ECO:0000256" key="7">
    <source>
        <dbReference type="ARBA" id="ARBA00022475"/>
    </source>
</evidence>
<evidence type="ECO:0000256" key="8">
    <source>
        <dbReference type="ARBA" id="ARBA00022573"/>
    </source>
</evidence>
<comment type="subcellular location">
    <subcellularLocation>
        <location evidence="2 19">Cell membrane</location>
        <topology evidence="2 19">Multi-pass membrane protein</topology>
    </subcellularLocation>
</comment>
<comment type="pathway">
    <text evidence="3 19">Cofactor biosynthesis; adenosylcobalamin biosynthesis; adenosylcobalamin from cob(II)yrinate a,c-diamide: step 7/7.</text>
</comment>
<keyword evidence="7 19" id="KW-1003">Cell membrane</keyword>
<keyword evidence="13 19" id="KW-0472">Membrane</keyword>
<evidence type="ECO:0000256" key="1">
    <source>
        <dbReference type="ARBA" id="ARBA00001946"/>
    </source>
</evidence>
<evidence type="ECO:0000256" key="10">
    <source>
        <dbReference type="ARBA" id="ARBA00022692"/>
    </source>
</evidence>
<comment type="cofactor">
    <cofactor evidence="1 19">
        <name>Mg(2+)</name>
        <dbReference type="ChEBI" id="CHEBI:18420"/>
    </cofactor>
</comment>
<name>W2C799_9BACT</name>
<feature type="transmembrane region" description="Helical" evidence="19">
    <location>
        <begin position="208"/>
        <end position="229"/>
    </location>
</feature>
<evidence type="ECO:0000256" key="16">
    <source>
        <dbReference type="ARBA" id="ARBA00032853"/>
    </source>
</evidence>
<evidence type="ECO:0000256" key="14">
    <source>
        <dbReference type="ARBA" id="ARBA00025228"/>
    </source>
</evidence>
<dbReference type="GO" id="GO:0005886">
    <property type="term" value="C:plasma membrane"/>
    <property type="evidence" value="ECO:0007669"/>
    <property type="project" value="UniProtKB-SubCell"/>
</dbReference>
<gene>
    <name evidence="19" type="primary">cobS</name>
    <name evidence="20" type="ORF">N425_01680</name>
</gene>
<feature type="transmembrane region" description="Helical" evidence="19">
    <location>
        <begin position="30"/>
        <end position="53"/>
    </location>
</feature>
<evidence type="ECO:0000256" key="6">
    <source>
        <dbReference type="ARBA" id="ARBA00015850"/>
    </source>
</evidence>
<dbReference type="GO" id="GO:0051073">
    <property type="term" value="F:adenosylcobinamide-GDP ribazoletransferase activity"/>
    <property type="evidence" value="ECO:0007669"/>
    <property type="project" value="UniProtKB-UniRule"/>
</dbReference>
<keyword evidence="10 19" id="KW-0812">Transmembrane</keyword>
<dbReference type="InterPro" id="IPR003805">
    <property type="entry name" value="CobS"/>
</dbReference>
<evidence type="ECO:0000256" key="17">
    <source>
        <dbReference type="ARBA" id="ARBA00048623"/>
    </source>
</evidence>
<feature type="transmembrane region" description="Helical" evidence="19">
    <location>
        <begin position="136"/>
        <end position="159"/>
    </location>
</feature>
<proteinExistence type="inferred from homology"/>
<dbReference type="PANTHER" id="PTHR34148">
    <property type="entry name" value="ADENOSYLCOBINAMIDE-GDP RIBAZOLETRANSFERASE"/>
    <property type="match status" value="1"/>
</dbReference>
<evidence type="ECO:0000256" key="9">
    <source>
        <dbReference type="ARBA" id="ARBA00022679"/>
    </source>
</evidence>
<protein>
    <recommendedName>
        <fullName evidence="6 19">Adenosylcobinamide-GDP ribazoletransferase</fullName>
        <ecNumber evidence="5 19">2.7.8.26</ecNumber>
    </recommendedName>
    <alternativeName>
        <fullName evidence="16 19">Cobalamin synthase</fullName>
    </alternativeName>
    <alternativeName>
        <fullName evidence="15 19">Cobalamin-5'-phosphate synthase</fullName>
    </alternativeName>
</protein>
<comment type="function">
    <text evidence="14 19">Joins adenosylcobinamide-GDP and alpha-ribazole to generate adenosylcobalamin (Ado-cobalamin). Also synthesizes adenosylcobalamin 5'-phosphate from adenosylcobinamide-GDP and alpha-ribazole 5'-phosphate.</text>
</comment>
<evidence type="ECO:0000256" key="15">
    <source>
        <dbReference type="ARBA" id="ARBA00032605"/>
    </source>
</evidence>
<evidence type="ECO:0000256" key="13">
    <source>
        <dbReference type="ARBA" id="ARBA00023136"/>
    </source>
</evidence>
<feature type="transmembrane region" description="Helical" evidence="19">
    <location>
        <begin position="107"/>
        <end position="130"/>
    </location>
</feature>
<comment type="similarity">
    <text evidence="4 19">Belongs to the CobS family.</text>
</comment>
<evidence type="ECO:0000256" key="3">
    <source>
        <dbReference type="ARBA" id="ARBA00004663"/>
    </source>
</evidence>
<dbReference type="GO" id="GO:0009236">
    <property type="term" value="P:cobalamin biosynthetic process"/>
    <property type="evidence" value="ECO:0007669"/>
    <property type="project" value="UniProtKB-UniRule"/>
</dbReference>
<dbReference type="EMBL" id="AYUF01000285">
    <property type="protein sequence ID" value="ETK02918.1"/>
    <property type="molecule type" value="Genomic_DNA"/>
</dbReference>
<evidence type="ECO:0000256" key="4">
    <source>
        <dbReference type="ARBA" id="ARBA00010561"/>
    </source>
</evidence>
<evidence type="ECO:0000256" key="11">
    <source>
        <dbReference type="ARBA" id="ARBA00022842"/>
    </source>
</evidence>
<dbReference type="UniPathway" id="UPA00148">
    <property type="reaction ID" value="UER00238"/>
</dbReference>
<comment type="caution">
    <text evidence="20">The sequence shown here is derived from an EMBL/GenBank/DDBJ whole genome shotgun (WGS) entry which is preliminary data.</text>
</comment>
<dbReference type="AlphaFoldDB" id="W2C799"/>
<comment type="catalytic activity">
    <reaction evidence="18 19">
        <text>alpha-ribazole 5'-phosphate + adenosylcob(III)inamide-GDP = adenosylcob(III)alamin 5'-phosphate + GMP + H(+)</text>
        <dbReference type="Rhea" id="RHEA:23560"/>
        <dbReference type="ChEBI" id="CHEBI:15378"/>
        <dbReference type="ChEBI" id="CHEBI:57918"/>
        <dbReference type="ChEBI" id="CHEBI:58115"/>
        <dbReference type="ChEBI" id="CHEBI:60487"/>
        <dbReference type="ChEBI" id="CHEBI:60493"/>
        <dbReference type="EC" id="2.7.8.26"/>
    </reaction>
</comment>
<dbReference type="Proteomes" id="UP000018837">
    <property type="component" value="Unassembled WGS sequence"/>
</dbReference>
<reference evidence="20 21" key="1">
    <citation type="submission" date="2013-11" db="EMBL/GenBank/DDBJ databases">
        <title>Single cell genomics of uncultured Tannerella BU063 (oral taxon 286).</title>
        <authorList>
            <person name="Beall C.J."/>
            <person name="Campbell A.G."/>
            <person name="Griffen A.L."/>
            <person name="Podar M."/>
            <person name="Leys E.J."/>
        </authorList>
    </citation>
    <scope>NUCLEOTIDE SEQUENCE [LARGE SCALE GENOMIC DNA]</scope>
    <source>
        <strain evidence="20">Cell 2</strain>
    </source>
</reference>
<comment type="catalytic activity">
    <reaction evidence="17 19">
        <text>alpha-ribazole + adenosylcob(III)inamide-GDP = adenosylcob(III)alamin + GMP + H(+)</text>
        <dbReference type="Rhea" id="RHEA:16049"/>
        <dbReference type="ChEBI" id="CHEBI:10329"/>
        <dbReference type="ChEBI" id="CHEBI:15378"/>
        <dbReference type="ChEBI" id="CHEBI:18408"/>
        <dbReference type="ChEBI" id="CHEBI:58115"/>
        <dbReference type="ChEBI" id="CHEBI:60487"/>
        <dbReference type="EC" id="2.7.8.26"/>
    </reaction>
</comment>
<dbReference type="EC" id="2.7.8.26" evidence="5 19"/>
<dbReference type="PATRIC" id="fig|1411148.3.peg.123"/>
<keyword evidence="9 19" id="KW-0808">Transferase</keyword>
<keyword evidence="8 19" id="KW-0169">Cobalamin biosynthesis</keyword>
<keyword evidence="11 19" id="KW-0460">Magnesium</keyword>
<organism evidence="20 21">
    <name type="scientific">Tannerella sp. oral taxon BU063 isolate Cell 2</name>
    <dbReference type="NCBI Taxonomy" id="1411148"/>
    <lineage>
        <taxon>Bacteria</taxon>
        <taxon>Pseudomonadati</taxon>
        <taxon>Bacteroidota</taxon>
        <taxon>Bacteroidia</taxon>
        <taxon>Bacteroidales</taxon>
        <taxon>Tannerellaceae</taxon>
        <taxon>Tannerella</taxon>
    </lineage>
</organism>
<dbReference type="PANTHER" id="PTHR34148:SF1">
    <property type="entry name" value="ADENOSYLCOBINAMIDE-GDP RIBAZOLETRANSFERASE"/>
    <property type="match status" value="1"/>
</dbReference>
<evidence type="ECO:0000313" key="21">
    <source>
        <dbReference type="Proteomes" id="UP000018837"/>
    </source>
</evidence>
<evidence type="ECO:0000256" key="12">
    <source>
        <dbReference type="ARBA" id="ARBA00022989"/>
    </source>
</evidence>
<evidence type="ECO:0000256" key="2">
    <source>
        <dbReference type="ARBA" id="ARBA00004651"/>
    </source>
</evidence>
<accession>W2C799</accession>
<evidence type="ECO:0000256" key="5">
    <source>
        <dbReference type="ARBA" id="ARBA00013200"/>
    </source>
</evidence>
<evidence type="ECO:0000313" key="20">
    <source>
        <dbReference type="EMBL" id="ETK02918.1"/>
    </source>
</evidence>
<dbReference type="GO" id="GO:0008818">
    <property type="term" value="F:cobalamin 5'-phosphate synthase activity"/>
    <property type="evidence" value="ECO:0007669"/>
    <property type="project" value="UniProtKB-UniRule"/>
</dbReference>